<dbReference type="GeneID" id="8857402"/>
<dbReference type="OMA" id="ACRFVRI"/>
<evidence type="ECO:0000256" key="1">
    <source>
        <dbReference type="SAM" id="MobiDB-lite"/>
    </source>
</evidence>
<dbReference type="InParanoid" id="D2W083"/>
<feature type="compositionally biased region" description="Basic residues" evidence="1">
    <location>
        <begin position="155"/>
        <end position="164"/>
    </location>
</feature>
<feature type="compositionally biased region" description="Acidic residues" evidence="1">
    <location>
        <begin position="134"/>
        <end position="146"/>
    </location>
</feature>
<feature type="compositionally biased region" description="Basic residues" evidence="1">
    <location>
        <begin position="112"/>
        <end position="129"/>
    </location>
</feature>
<sequence>MADSSSDPKQQATSSHHDEEELENNNAAASSSSAADQMVDDGEETTTTTSTTPKKKKATTSKRKTPTVEKRTTPSRSNRGKLPEYLEDYEVGEIDLRQLNKAATSSSSSSTPKKKTGSSSTPKKKATPKRKAESEDESSSSSESEEERIVTPKKTPVKKAKKVTPRATGSSAAASSSSTPSRATPSRPTNISLTNLPRDDSHTTTTRTPGNRYSEYQSSHIDYEEALRRLLAKTPGNEYKRGDVDASHWAISNLPTEECEYFDTNALVTKKMTLKEVLQGCYFIEGNRTFKTADETPAIQICFVFDTTGSQINIIDDLKWKLQNMCEKLLQDVPGLFISLIAHGDYADSSLFYVMKKLDFSNDIEQIVSFVQSLKGTGGLDPAECYELALKEAKTLSWTPKDNAFTQRCLVMIGDEVPHTATEYFKIDWQEECQSLFNDYHIKIHSVQCQARPHADQFYQYLADETGGKRFELKDMDSMQSMFLGLCYREAGEFQMVNPDMQQHLQSSDSAIVRPEGEELTDEELKTIHEAIHNSTISSVTIKGSEYEITTNDGACRFVRIGEIVYIEQNKDKKTKYAKMALEGRKITWITHKGKWGLIVDDEIKRSM</sequence>
<keyword evidence="3" id="KW-1185">Reference proteome</keyword>
<evidence type="ECO:0000313" key="2">
    <source>
        <dbReference type="EMBL" id="EFC37571.1"/>
    </source>
</evidence>
<feature type="compositionally biased region" description="Polar residues" evidence="1">
    <location>
        <begin position="203"/>
        <end position="217"/>
    </location>
</feature>
<dbReference type="KEGG" id="ngr:NAEGRDRAFT_59739"/>
<dbReference type="eggNOG" id="ENOG502S23N">
    <property type="taxonomic scope" value="Eukaryota"/>
</dbReference>
<feature type="region of interest" description="Disordered" evidence="1">
    <location>
        <begin position="1"/>
        <end position="217"/>
    </location>
</feature>
<dbReference type="PANTHER" id="PTHR47824">
    <property type="entry name" value="UBIQUITIN-LIKE DOMAIN-CONTAINING PROTEIN"/>
    <property type="match status" value="1"/>
</dbReference>
<feature type="compositionally biased region" description="Low complexity" evidence="1">
    <location>
        <begin position="24"/>
        <end position="35"/>
    </location>
</feature>
<dbReference type="OrthoDB" id="20889at2759"/>
<dbReference type="Proteomes" id="UP000006671">
    <property type="component" value="Unassembled WGS sequence"/>
</dbReference>
<dbReference type="RefSeq" id="XP_002670315.1">
    <property type="nucleotide sequence ID" value="XM_002670269.1"/>
</dbReference>
<feature type="compositionally biased region" description="Low complexity" evidence="1">
    <location>
        <begin position="165"/>
        <end position="189"/>
    </location>
</feature>
<evidence type="ECO:0008006" key="4">
    <source>
        <dbReference type="Google" id="ProtNLM"/>
    </source>
</evidence>
<protein>
    <recommendedName>
        <fullName evidence="4">VWFA domain-containing protein</fullName>
    </recommendedName>
</protein>
<dbReference type="EMBL" id="GG738917">
    <property type="protein sequence ID" value="EFC37571.1"/>
    <property type="molecule type" value="Genomic_DNA"/>
</dbReference>
<dbReference type="STRING" id="5762.D2W083"/>
<organism evidence="3">
    <name type="scientific">Naegleria gruberi</name>
    <name type="common">Amoeba</name>
    <dbReference type="NCBI Taxonomy" id="5762"/>
    <lineage>
        <taxon>Eukaryota</taxon>
        <taxon>Discoba</taxon>
        <taxon>Heterolobosea</taxon>
        <taxon>Tetramitia</taxon>
        <taxon>Eutetramitia</taxon>
        <taxon>Vahlkampfiidae</taxon>
        <taxon>Naegleria</taxon>
    </lineage>
</organism>
<dbReference type="VEuPathDB" id="AmoebaDB:NAEGRDRAFT_59739"/>
<gene>
    <name evidence="2" type="ORF">NAEGRDRAFT_59739</name>
</gene>
<dbReference type="SUPFAM" id="SSF53300">
    <property type="entry name" value="vWA-like"/>
    <property type="match status" value="1"/>
</dbReference>
<dbReference type="AlphaFoldDB" id="D2W083"/>
<feature type="compositionally biased region" description="Polar residues" evidence="1">
    <location>
        <begin position="1"/>
        <end position="14"/>
    </location>
</feature>
<dbReference type="Gene3D" id="3.40.50.410">
    <property type="entry name" value="von Willebrand factor, type A domain"/>
    <property type="match status" value="1"/>
</dbReference>
<dbReference type="PANTHER" id="PTHR47824:SF3">
    <property type="entry name" value="UBIQUITIN-LIKE DOMAIN-CONTAINING PROTEIN"/>
    <property type="match status" value="1"/>
</dbReference>
<accession>D2W083</accession>
<feature type="compositionally biased region" description="Basic residues" evidence="1">
    <location>
        <begin position="53"/>
        <end position="65"/>
    </location>
</feature>
<evidence type="ECO:0000313" key="3">
    <source>
        <dbReference type="Proteomes" id="UP000006671"/>
    </source>
</evidence>
<name>D2W083_NAEGR</name>
<reference evidence="2 3" key="1">
    <citation type="journal article" date="2010" name="Cell">
        <title>The genome of Naegleria gruberi illuminates early eukaryotic versatility.</title>
        <authorList>
            <person name="Fritz-Laylin L.K."/>
            <person name="Prochnik S.E."/>
            <person name="Ginger M.L."/>
            <person name="Dacks J.B."/>
            <person name="Carpenter M.L."/>
            <person name="Field M.C."/>
            <person name="Kuo A."/>
            <person name="Paredez A."/>
            <person name="Chapman J."/>
            <person name="Pham J."/>
            <person name="Shu S."/>
            <person name="Neupane R."/>
            <person name="Cipriano M."/>
            <person name="Mancuso J."/>
            <person name="Tu H."/>
            <person name="Salamov A."/>
            <person name="Lindquist E."/>
            <person name="Shapiro H."/>
            <person name="Lucas S."/>
            <person name="Grigoriev I.V."/>
            <person name="Cande W.Z."/>
            <person name="Fulton C."/>
            <person name="Rokhsar D.S."/>
            <person name="Dawson S.C."/>
        </authorList>
    </citation>
    <scope>NUCLEOTIDE SEQUENCE [LARGE SCALE GENOMIC DNA]</scope>
    <source>
        <strain evidence="2 3">NEG-M</strain>
    </source>
</reference>
<feature type="compositionally biased region" description="Low complexity" evidence="1">
    <location>
        <begin position="101"/>
        <end position="111"/>
    </location>
</feature>
<dbReference type="CDD" id="cd00198">
    <property type="entry name" value="vWFA"/>
    <property type="match status" value="1"/>
</dbReference>
<dbReference type="InterPro" id="IPR036465">
    <property type="entry name" value="vWFA_dom_sf"/>
</dbReference>
<proteinExistence type="predicted"/>